<dbReference type="PANTHER" id="PTHR30446:SF0">
    <property type="entry name" value="RECOMBINATION PROTEIN RECR"/>
    <property type="match status" value="1"/>
</dbReference>
<dbReference type="InterPro" id="IPR034137">
    <property type="entry name" value="TOPRIM_RecR"/>
</dbReference>
<dbReference type="InterPro" id="IPR006171">
    <property type="entry name" value="TOPRIM_dom"/>
</dbReference>
<proteinExistence type="inferred from homology"/>
<evidence type="ECO:0000313" key="9">
    <source>
        <dbReference type="EMBL" id="TFE71330.1"/>
    </source>
</evidence>
<dbReference type="Pfam" id="PF21175">
    <property type="entry name" value="RecR_C"/>
    <property type="match status" value="1"/>
</dbReference>
<dbReference type="Pfam" id="PF02132">
    <property type="entry name" value="RecR_ZnF"/>
    <property type="match status" value="1"/>
</dbReference>
<dbReference type="Pfam" id="PF13662">
    <property type="entry name" value="Toprim_4"/>
    <property type="match status" value="1"/>
</dbReference>
<keyword evidence="10" id="KW-1185">Reference proteome</keyword>
<dbReference type="Gene3D" id="3.40.1360.10">
    <property type="match status" value="1"/>
</dbReference>
<dbReference type="PROSITE" id="PS50880">
    <property type="entry name" value="TOPRIM"/>
    <property type="match status" value="1"/>
</dbReference>
<dbReference type="InterPro" id="IPR000093">
    <property type="entry name" value="DNA_Rcmb_RecR"/>
</dbReference>
<reference evidence="9 10" key="1">
    <citation type="submission" date="2016-05" db="EMBL/GenBank/DDBJ databases">
        <title>Diversity and Homogeneity among Thermoacidophilic Verrucomicrobia Methanotrophs Linked with Geographical Origin.</title>
        <authorList>
            <person name="Erikstad H.-A."/>
            <person name="Smestad N.B."/>
            <person name="Ceballos R.M."/>
            <person name="Birkeland N.-K."/>
        </authorList>
    </citation>
    <scope>NUCLEOTIDE SEQUENCE [LARGE SCALE GENOMIC DNA]</scope>
    <source>
        <strain evidence="9 10">Phi</strain>
    </source>
</reference>
<dbReference type="CDD" id="cd01025">
    <property type="entry name" value="TOPRIM_recR"/>
    <property type="match status" value="1"/>
</dbReference>
<sequence>MIDFPPSIQNLIQSLKELPGIGPRSAERIALYLLEETKGTKQRLVLFLNEIGTKIKLCPRCGFYAEDRLCSICLDNSRDKHCFCLVIHPIDVLKIERTGAFRGLYHVLGKKISPLEGHDPEDLPLTQLLQRVDEEKPKEIILAFGTDAEAEATALYIGQVLKKRAIKVSSLAMGLPAGSGLEYADSITLSYALSGRREL</sequence>
<keyword evidence="3 7" id="KW-0863">Zinc-finger</keyword>
<keyword evidence="4 7" id="KW-0862">Zinc</keyword>
<dbReference type="PANTHER" id="PTHR30446">
    <property type="entry name" value="RECOMBINATION PROTEIN RECR"/>
    <property type="match status" value="1"/>
</dbReference>
<dbReference type="Gene3D" id="6.10.250.240">
    <property type="match status" value="1"/>
</dbReference>
<protein>
    <recommendedName>
        <fullName evidence="7">Recombination protein RecR</fullName>
    </recommendedName>
</protein>
<gene>
    <name evidence="7" type="primary">recR</name>
    <name evidence="9" type="ORF">A7Q10_04995</name>
</gene>
<evidence type="ECO:0000256" key="3">
    <source>
        <dbReference type="ARBA" id="ARBA00022771"/>
    </source>
</evidence>
<dbReference type="OrthoDB" id="9802672at2"/>
<feature type="zinc finger region" description="C4-type" evidence="7">
    <location>
        <begin position="58"/>
        <end position="73"/>
    </location>
</feature>
<organism evidence="9 10">
    <name type="scientific">Methylacidiphilum caldifontis</name>
    <dbReference type="NCBI Taxonomy" id="2795386"/>
    <lineage>
        <taxon>Bacteria</taxon>
        <taxon>Pseudomonadati</taxon>
        <taxon>Verrucomicrobiota</taxon>
        <taxon>Methylacidiphilae</taxon>
        <taxon>Methylacidiphilales</taxon>
        <taxon>Methylacidiphilaceae</taxon>
        <taxon>Methylacidiphilum (ex Ratnadevi et al. 2023)</taxon>
    </lineage>
</organism>
<evidence type="ECO:0000256" key="2">
    <source>
        <dbReference type="ARBA" id="ARBA00022763"/>
    </source>
</evidence>
<dbReference type="AlphaFoldDB" id="A0A4Y8PGH9"/>
<dbReference type="GO" id="GO:0008270">
    <property type="term" value="F:zinc ion binding"/>
    <property type="evidence" value="ECO:0007669"/>
    <property type="project" value="UniProtKB-KW"/>
</dbReference>
<evidence type="ECO:0000256" key="7">
    <source>
        <dbReference type="HAMAP-Rule" id="MF_00017"/>
    </source>
</evidence>
<keyword evidence="2 7" id="KW-0227">DNA damage</keyword>
<name>A0A4Y8PGH9_9BACT</name>
<keyword evidence="6 7" id="KW-0234">DNA repair</keyword>
<dbReference type="Proteomes" id="UP000297713">
    <property type="component" value="Unassembled WGS sequence"/>
</dbReference>
<evidence type="ECO:0000313" key="10">
    <source>
        <dbReference type="Proteomes" id="UP000297713"/>
    </source>
</evidence>
<evidence type="ECO:0000256" key="5">
    <source>
        <dbReference type="ARBA" id="ARBA00023172"/>
    </source>
</evidence>
<comment type="caution">
    <text evidence="9">The sequence shown here is derived from an EMBL/GenBank/DDBJ whole genome shotgun (WGS) entry which is preliminary data.</text>
</comment>
<dbReference type="InterPro" id="IPR023627">
    <property type="entry name" value="Rcmb_RecR"/>
</dbReference>
<dbReference type="GO" id="GO:0006281">
    <property type="term" value="P:DNA repair"/>
    <property type="evidence" value="ECO:0007669"/>
    <property type="project" value="UniProtKB-UniRule"/>
</dbReference>
<dbReference type="SUPFAM" id="SSF111304">
    <property type="entry name" value="Recombination protein RecR"/>
    <property type="match status" value="1"/>
</dbReference>
<evidence type="ECO:0000256" key="4">
    <source>
        <dbReference type="ARBA" id="ARBA00022833"/>
    </source>
</evidence>
<keyword evidence="5 7" id="KW-0233">DNA recombination</keyword>
<evidence type="ECO:0000259" key="8">
    <source>
        <dbReference type="PROSITE" id="PS50880"/>
    </source>
</evidence>
<dbReference type="Gene3D" id="1.10.8.420">
    <property type="entry name" value="RecR Domain 1"/>
    <property type="match status" value="1"/>
</dbReference>
<dbReference type="GO" id="GO:0003677">
    <property type="term" value="F:DNA binding"/>
    <property type="evidence" value="ECO:0007669"/>
    <property type="project" value="UniProtKB-UniRule"/>
</dbReference>
<dbReference type="HAMAP" id="MF_00017">
    <property type="entry name" value="RecR"/>
    <property type="match status" value="1"/>
</dbReference>
<comment type="function">
    <text evidence="7">May play a role in DNA repair. It seems to be involved in an RecBC-independent recombinational process of DNA repair. It may act with RecF and RecO.</text>
</comment>
<keyword evidence="1 7" id="KW-0479">Metal-binding</keyword>
<dbReference type="Pfam" id="PF21176">
    <property type="entry name" value="RecR_HhH"/>
    <property type="match status" value="1"/>
</dbReference>
<dbReference type="EMBL" id="LXQC01000079">
    <property type="protein sequence ID" value="TFE71330.1"/>
    <property type="molecule type" value="Genomic_DNA"/>
</dbReference>
<feature type="domain" description="Toprim" evidence="8">
    <location>
        <begin position="81"/>
        <end position="176"/>
    </location>
</feature>
<accession>A0A4Y8PGH9</accession>
<comment type="similarity">
    <text evidence="7">Belongs to the RecR family.</text>
</comment>
<evidence type="ECO:0000256" key="6">
    <source>
        <dbReference type="ARBA" id="ARBA00023204"/>
    </source>
</evidence>
<evidence type="ECO:0000256" key="1">
    <source>
        <dbReference type="ARBA" id="ARBA00022723"/>
    </source>
</evidence>
<dbReference type="GO" id="GO:0006310">
    <property type="term" value="P:DNA recombination"/>
    <property type="evidence" value="ECO:0007669"/>
    <property type="project" value="UniProtKB-UniRule"/>
</dbReference>
<dbReference type="RefSeq" id="WP_134439323.1">
    <property type="nucleotide sequence ID" value="NZ_LXQC01000079.1"/>
</dbReference>
<dbReference type="PROSITE" id="PS01300">
    <property type="entry name" value="RECR"/>
    <property type="match status" value="1"/>
</dbReference>
<dbReference type="InterPro" id="IPR015967">
    <property type="entry name" value="Rcmb_RecR_Znf"/>
</dbReference>
<dbReference type="NCBIfam" id="TIGR00615">
    <property type="entry name" value="recR"/>
    <property type="match status" value="1"/>
</dbReference>